<dbReference type="SUPFAM" id="SSF69055">
    <property type="entry name" value="1-deoxy-D-xylulose-5-phosphate reductoisomerase, C-terminal domain"/>
    <property type="match status" value="1"/>
</dbReference>
<keyword evidence="5 9" id="KW-0560">Oxidoreductase</keyword>
<keyword evidence="13" id="KW-0413">Isomerase</keyword>
<dbReference type="SUPFAM" id="SSF51735">
    <property type="entry name" value="NAD(P)-binding Rossmann-fold domains"/>
    <property type="match status" value="1"/>
</dbReference>
<comment type="cofactor">
    <cofactor evidence="9">
        <name>Mg(2+)</name>
        <dbReference type="ChEBI" id="CHEBI:18420"/>
    </cofactor>
    <cofactor evidence="9">
        <name>Mn(2+)</name>
        <dbReference type="ChEBI" id="CHEBI:29035"/>
    </cofactor>
</comment>
<name>A0A4S5E836_9MICC</name>
<dbReference type="GO" id="GO:0016853">
    <property type="term" value="F:isomerase activity"/>
    <property type="evidence" value="ECO:0007669"/>
    <property type="project" value="UniProtKB-KW"/>
</dbReference>
<evidence type="ECO:0000256" key="7">
    <source>
        <dbReference type="ARBA" id="ARBA00023229"/>
    </source>
</evidence>
<feature type="binding site" evidence="9">
    <location>
        <position position="190"/>
    </location>
    <ligand>
        <name>1-deoxy-D-xylulose 5-phosphate</name>
        <dbReference type="ChEBI" id="CHEBI:57792"/>
    </ligand>
</feature>
<feature type="binding site" evidence="9">
    <location>
        <position position="19"/>
    </location>
    <ligand>
        <name>NADPH</name>
        <dbReference type="ChEBI" id="CHEBI:57783"/>
    </ligand>
</feature>
<dbReference type="Pfam" id="PF02670">
    <property type="entry name" value="DXP_reductoisom"/>
    <property type="match status" value="1"/>
</dbReference>
<evidence type="ECO:0000313" key="13">
    <source>
        <dbReference type="EMBL" id="THJ67744.1"/>
    </source>
</evidence>
<feature type="binding site" evidence="9">
    <location>
        <position position="213"/>
    </location>
    <ligand>
        <name>1-deoxy-D-xylulose 5-phosphate</name>
        <dbReference type="ChEBI" id="CHEBI:57792"/>
    </ligand>
</feature>
<feature type="binding site" evidence="9">
    <location>
        <position position="235"/>
    </location>
    <ligand>
        <name>Mn(2+)</name>
        <dbReference type="ChEBI" id="CHEBI:29035"/>
    </ligand>
</feature>
<organism evidence="13 14">
    <name type="scientific">Arthrobacter echini</name>
    <dbReference type="NCBI Taxonomy" id="1529066"/>
    <lineage>
        <taxon>Bacteria</taxon>
        <taxon>Bacillati</taxon>
        <taxon>Actinomycetota</taxon>
        <taxon>Actinomycetes</taxon>
        <taxon>Micrococcales</taxon>
        <taxon>Micrococcaceae</taxon>
        <taxon>Arthrobacter</taxon>
    </lineage>
</organism>
<evidence type="ECO:0000256" key="2">
    <source>
        <dbReference type="ARBA" id="ARBA00006825"/>
    </source>
</evidence>
<dbReference type="Gene3D" id="3.40.50.720">
    <property type="entry name" value="NAD(P)-binding Rossmann-like Domain"/>
    <property type="match status" value="1"/>
</dbReference>
<dbReference type="InterPro" id="IPR013512">
    <property type="entry name" value="DXP_reductoisomerase_N"/>
</dbReference>
<dbReference type="PANTHER" id="PTHR30525">
    <property type="entry name" value="1-DEOXY-D-XYLULOSE 5-PHOSPHATE REDUCTOISOMERASE"/>
    <property type="match status" value="1"/>
</dbReference>
<dbReference type="EMBL" id="SSWH01000002">
    <property type="protein sequence ID" value="THJ67744.1"/>
    <property type="molecule type" value="Genomic_DNA"/>
</dbReference>
<dbReference type="UniPathway" id="UPA00056">
    <property type="reaction ID" value="UER00092"/>
</dbReference>
<evidence type="ECO:0000256" key="9">
    <source>
        <dbReference type="HAMAP-Rule" id="MF_00183"/>
    </source>
</evidence>
<reference evidence="13 14" key="1">
    <citation type="submission" date="2019-04" db="EMBL/GenBank/DDBJ databases">
        <authorList>
            <person name="Liu Q."/>
            <person name="Xin Y.-H."/>
        </authorList>
    </citation>
    <scope>NUCLEOTIDE SEQUENCE [LARGE SCALE GENOMIC DNA]</scope>
    <source>
        <strain evidence="13 14">AM23</strain>
    </source>
</reference>
<keyword evidence="7 9" id="KW-0414">Isoprene biosynthesis</keyword>
<dbReference type="FunFam" id="3.40.50.720:FF:000045">
    <property type="entry name" value="1-deoxy-D-xylulose 5-phosphate reductoisomerase"/>
    <property type="match status" value="1"/>
</dbReference>
<evidence type="ECO:0000256" key="3">
    <source>
        <dbReference type="ARBA" id="ARBA00022723"/>
    </source>
</evidence>
<evidence type="ECO:0000313" key="14">
    <source>
        <dbReference type="Proteomes" id="UP000305233"/>
    </source>
</evidence>
<evidence type="ECO:0000256" key="6">
    <source>
        <dbReference type="ARBA" id="ARBA00023211"/>
    </source>
</evidence>
<dbReference type="AlphaFoldDB" id="A0A4S5E836"/>
<feature type="binding site" evidence="9">
    <location>
        <position position="164"/>
    </location>
    <ligand>
        <name>Mn(2+)</name>
        <dbReference type="ChEBI" id="CHEBI:29035"/>
    </ligand>
</feature>
<evidence type="ECO:0000259" key="11">
    <source>
        <dbReference type="Pfam" id="PF08436"/>
    </source>
</evidence>
<feature type="binding site" evidence="9">
    <location>
        <position position="21"/>
    </location>
    <ligand>
        <name>NADPH</name>
        <dbReference type="ChEBI" id="CHEBI:57783"/>
    </ligand>
</feature>
<feature type="binding site" evidence="9">
    <location>
        <position position="142"/>
    </location>
    <ligand>
        <name>NADPH</name>
        <dbReference type="ChEBI" id="CHEBI:57783"/>
    </ligand>
</feature>
<dbReference type="GO" id="GO:0070402">
    <property type="term" value="F:NADPH binding"/>
    <property type="evidence" value="ECO:0007669"/>
    <property type="project" value="InterPro"/>
</dbReference>
<evidence type="ECO:0000256" key="4">
    <source>
        <dbReference type="ARBA" id="ARBA00022857"/>
    </source>
</evidence>
<dbReference type="Pfam" id="PF08436">
    <property type="entry name" value="DXP_redisom_C"/>
    <property type="match status" value="1"/>
</dbReference>
<feature type="binding site" evidence="9">
    <location>
        <position position="20"/>
    </location>
    <ligand>
        <name>NADPH</name>
        <dbReference type="ChEBI" id="CHEBI:57783"/>
    </ligand>
</feature>
<dbReference type="EC" id="1.1.1.267" evidence="9"/>
<dbReference type="GO" id="GO:0030604">
    <property type="term" value="F:1-deoxy-D-xylulose-5-phosphate reductoisomerase activity"/>
    <property type="evidence" value="ECO:0007669"/>
    <property type="project" value="UniProtKB-UniRule"/>
</dbReference>
<evidence type="ECO:0000256" key="1">
    <source>
        <dbReference type="ARBA" id="ARBA00005094"/>
    </source>
</evidence>
<feature type="domain" description="1-deoxy-D-xylulose 5-phosphate reductoisomerase C-terminal" evidence="11">
    <location>
        <begin position="160"/>
        <end position="243"/>
    </location>
</feature>
<dbReference type="InterPro" id="IPR036169">
    <property type="entry name" value="DXPR_C_sf"/>
</dbReference>
<dbReference type="PANTHER" id="PTHR30525:SF0">
    <property type="entry name" value="1-DEOXY-D-XYLULOSE 5-PHOSPHATE REDUCTOISOMERASE, CHLOROPLASTIC"/>
    <property type="match status" value="1"/>
</dbReference>
<comment type="similarity">
    <text evidence="2 9">Belongs to the DXR family.</text>
</comment>
<feature type="binding site" evidence="9">
    <location>
        <position position="166"/>
    </location>
    <ligand>
        <name>Mn(2+)</name>
        <dbReference type="ChEBI" id="CHEBI:29035"/>
    </ligand>
</feature>
<feature type="binding site" evidence="9">
    <location>
        <position position="232"/>
    </location>
    <ligand>
        <name>1-deoxy-D-xylulose 5-phosphate</name>
        <dbReference type="ChEBI" id="CHEBI:57792"/>
    </ligand>
</feature>
<dbReference type="HAMAP" id="MF_00183">
    <property type="entry name" value="DXP_reductoisom"/>
    <property type="match status" value="1"/>
</dbReference>
<dbReference type="InterPro" id="IPR013644">
    <property type="entry name" value="DXP_reductoisomerase_C"/>
</dbReference>
<dbReference type="Proteomes" id="UP000305233">
    <property type="component" value="Unassembled WGS sequence"/>
</dbReference>
<gene>
    <name evidence="9" type="primary">dxr</name>
    <name evidence="13" type="ORF">E8P82_02590</name>
</gene>
<keyword evidence="4 9" id="KW-0521">NADP</keyword>
<dbReference type="GO" id="GO:0051484">
    <property type="term" value="P:isopentenyl diphosphate biosynthetic process, methylerythritol 4-phosphate pathway involved in terpenoid biosynthetic process"/>
    <property type="evidence" value="ECO:0007669"/>
    <property type="project" value="UniProtKB-ARBA"/>
</dbReference>
<dbReference type="PIRSF" id="PIRSF006205">
    <property type="entry name" value="Dxp_reductismrs"/>
    <property type="match status" value="1"/>
</dbReference>
<dbReference type="InterPro" id="IPR036291">
    <property type="entry name" value="NAD(P)-bd_dom_sf"/>
</dbReference>
<dbReference type="RefSeq" id="WP_136452942.1">
    <property type="nucleotide sequence ID" value="NZ_SSWH01000002.1"/>
</dbReference>
<comment type="pathway">
    <text evidence="1 9">Isoprenoid biosynthesis; isopentenyl diphosphate biosynthesis via DXP pathway; isopentenyl diphosphate from 1-deoxy-D-xylulose 5-phosphate: step 1/6.</text>
</comment>
<keyword evidence="3 9" id="KW-0479">Metal-binding</keyword>
<evidence type="ECO:0000256" key="8">
    <source>
        <dbReference type="ARBA" id="ARBA00048543"/>
    </source>
</evidence>
<dbReference type="Gene3D" id="1.10.1740.10">
    <property type="match status" value="1"/>
</dbReference>
<dbReference type="OrthoDB" id="9806546at2"/>
<keyword evidence="6 9" id="KW-0464">Manganese</keyword>
<feature type="binding site" evidence="9">
    <location>
        <position position="22"/>
    </location>
    <ligand>
        <name>NADPH</name>
        <dbReference type="ChEBI" id="CHEBI:57783"/>
    </ligand>
</feature>
<keyword evidence="9" id="KW-0460">Magnesium</keyword>
<feature type="binding site" evidence="9">
    <location>
        <position position="140"/>
    </location>
    <ligand>
        <name>NADPH</name>
        <dbReference type="ChEBI" id="CHEBI:57783"/>
    </ligand>
</feature>
<dbReference type="NCBIfam" id="TIGR00243">
    <property type="entry name" value="Dxr"/>
    <property type="match status" value="1"/>
</dbReference>
<accession>A0A4S5E836</accession>
<evidence type="ECO:0000256" key="5">
    <source>
        <dbReference type="ARBA" id="ARBA00023002"/>
    </source>
</evidence>
<dbReference type="InterPro" id="IPR003821">
    <property type="entry name" value="DXP_reductoisomerase"/>
</dbReference>
<comment type="catalytic activity">
    <reaction evidence="8">
        <text>2-C-methyl-D-erythritol 4-phosphate + NADP(+) = 1-deoxy-D-xylulose 5-phosphate + NADPH + H(+)</text>
        <dbReference type="Rhea" id="RHEA:13717"/>
        <dbReference type="ChEBI" id="CHEBI:15378"/>
        <dbReference type="ChEBI" id="CHEBI:57783"/>
        <dbReference type="ChEBI" id="CHEBI:57792"/>
        <dbReference type="ChEBI" id="CHEBI:58262"/>
        <dbReference type="ChEBI" id="CHEBI:58349"/>
        <dbReference type="EC" id="1.1.1.267"/>
    </reaction>
    <physiologicalReaction direction="right-to-left" evidence="8">
        <dbReference type="Rhea" id="RHEA:13719"/>
    </physiologicalReaction>
</comment>
<feature type="binding site" evidence="9">
    <location>
        <position position="166"/>
    </location>
    <ligand>
        <name>1-deoxy-D-xylulose 5-phosphate</name>
        <dbReference type="ChEBI" id="CHEBI:57792"/>
    </ligand>
</feature>
<comment type="caution">
    <text evidence="13">The sequence shown here is derived from an EMBL/GenBank/DDBJ whole genome shotgun (WGS) entry which is preliminary data.</text>
</comment>
<sequence>MDFSNPTRAHRRVSILGSTGSIGTQALDVIAAAPDRFSVAGLSAGGRQLDLLAEQAVAVRAPAVGVAQGSETDLESALGKAADAAGISGYRPELFTGPSAAARIAAWPDADVVLNGITGSIGLEPTLAALAAGHLLALANKESLIAGGALVRAAAAPGQLVPVDSEHSAIAQALRGGTPDEVDRLVLTASGGPFRGMTRAQLKDVTPAQALAHPTWDMGRVISTNSASMVNKALEVVEAHLLFDIPLERIDVVVHPQSMVHSMVQFVDGSTLAQASPPDMRLPIALGIGWPFRVPGAARPCDWSRPAGWQFEPLDEDAFPAIALAKRAAAEGGTRMAVYNAANEEAVDAFHAGIIGFTDIVDLVAAVVDDQRALEPGGRNEDLTLDAVLDAERWARTRARIRCGVERWPQDAAAGPQGQKEES</sequence>
<dbReference type="SUPFAM" id="SSF55347">
    <property type="entry name" value="Glyceraldehyde-3-phosphate dehydrogenase-like, C-terminal domain"/>
    <property type="match status" value="1"/>
</dbReference>
<feature type="binding site" evidence="9">
    <location>
        <position position="219"/>
    </location>
    <ligand>
        <name>NADPH</name>
        <dbReference type="ChEBI" id="CHEBI:57783"/>
    </ligand>
</feature>
<feature type="binding site" evidence="9">
    <location>
        <position position="226"/>
    </location>
    <ligand>
        <name>1-deoxy-D-xylulose 5-phosphate</name>
        <dbReference type="ChEBI" id="CHEBI:57792"/>
    </ligand>
</feature>
<comment type="caution">
    <text evidence="9">Lacks conserved residue(s) required for the propagation of feature annotation.</text>
</comment>
<feature type="binding site" evidence="9">
    <location>
        <position position="231"/>
    </location>
    <ligand>
        <name>1-deoxy-D-xylulose 5-phosphate</name>
        <dbReference type="ChEBI" id="CHEBI:57792"/>
    </ligand>
</feature>
<keyword evidence="14" id="KW-1185">Reference proteome</keyword>
<comment type="function">
    <text evidence="9">Catalyzes the NADPH-dependent rearrangement and reduction of 1-deoxy-D-xylulose-5-phosphate (DXP) to 2-C-methyl-D-erythritol 4-phosphate (MEP).</text>
</comment>
<dbReference type="Pfam" id="PF13288">
    <property type="entry name" value="DXPR_C"/>
    <property type="match status" value="1"/>
</dbReference>
<protein>
    <recommendedName>
        <fullName evidence="9">1-deoxy-D-xylulose 5-phosphate reductoisomerase</fullName>
        <shortName evidence="9">DXP reductoisomerase</shortName>
        <ecNumber evidence="9">1.1.1.267</ecNumber>
    </recommendedName>
    <alternativeName>
        <fullName evidence="9">1-deoxyxylulose-5-phosphate reductoisomerase</fullName>
    </alternativeName>
    <alternativeName>
        <fullName evidence="9">2-C-methyl-D-erythritol 4-phosphate synthase</fullName>
    </alternativeName>
</protein>
<feature type="binding site" evidence="9">
    <location>
        <position position="165"/>
    </location>
    <ligand>
        <name>1-deoxy-D-xylulose 5-phosphate</name>
        <dbReference type="ChEBI" id="CHEBI:57792"/>
    </ligand>
</feature>
<feature type="domain" description="1-deoxy-D-xylulose 5-phosphate reductoisomerase N-terminal" evidence="10">
    <location>
        <begin position="13"/>
        <end position="148"/>
    </location>
</feature>
<evidence type="ECO:0000259" key="10">
    <source>
        <dbReference type="Pfam" id="PF02670"/>
    </source>
</evidence>
<feature type="binding site" evidence="9">
    <location>
        <position position="45"/>
    </location>
    <ligand>
        <name>NADPH</name>
        <dbReference type="ChEBI" id="CHEBI:57783"/>
    </ligand>
</feature>
<proteinExistence type="inferred from homology"/>
<feature type="binding site" evidence="9">
    <location>
        <position position="235"/>
    </location>
    <ligand>
        <name>1-deoxy-D-xylulose 5-phosphate</name>
        <dbReference type="ChEBI" id="CHEBI:57792"/>
    </ligand>
</feature>
<feature type="binding site" evidence="9">
    <location>
        <position position="141"/>
    </location>
    <ligand>
        <name>1-deoxy-D-xylulose 5-phosphate</name>
        <dbReference type="ChEBI" id="CHEBI:57792"/>
    </ligand>
</feature>
<dbReference type="GO" id="GO:0030145">
    <property type="term" value="F:manganese ion binding"/>
    <property type="evidence" value="ECO:0007669"/>
    <property type="project" value="TreeGrafter"/>
</dbReference>
<dbReference type="InterPro" id="IPR026877">
    <property type="entry name" value="DXPR_C"/>
</dbReference>
<feature type="domain" description="DXP reductoisomerase C-terminal" evidence="12">
    <location>
        <begin position="276"/>
        <end position="397"/>
    </location>
</feature>
<evidence type="ECO:0000259" key="12">
    <source>
        <dbReference type="Pfam" id="PF13288"/>
    </source>
</evidence>